<dbReference type="GO" id="GO:0004497">
    <property type="term" value="F:monooxygenase activity"/>
    <property type="evidence" value="ECO:0007669"/>
    <property type="project" value="UniProtKB-KW"/>
</dbReference>
<evidence type="ECO:0008006" key="13">
    <source>
        <dbReference type="Google" id="ProtNLM"/>
    </source>
</evidence>
<dbReference type="InterPro" id="IPR002401">
    <property type="entry name" value="Cyt_P450_E_grp-I"/>
</dbReference>
<dbReference type="PROSITE" id="PS00086">
    <property type="entry name" value="CYTOCHROME_P450"/>
    <property type="match status" value="1"/>
</dbReference>
<reference evidence="11 12" key="1">
    <citation type="submission" date="2014-04" db="EMBL/GenBank/DDBJ databases">
        <authorList>
            <consortium name="DOE Joint Genome Institute"/>
            <person name="Kuo A."/>
            <person name="Girlanda M."/>
            <person name="Perotto S."/>
            <person name="Kohler A."/>
            <person name="Nagy L.G."/>
            <person name="Floudas D."/>
            <person name="Copeland A."/>
            <person name="Barry K.W."/>
            <person name="Cichocki N."/>
            <person name="Veneault-Fourrey C."/>
            <person name="LaButti K."/>
            <person name="Lindquist E.A."/>
            <person name="Lipzen A."/>
            <person name="Lundell T."/>
            <person name="Morin E."/>
            <person name="Murat C."/>
            <person name="Sun H."/>
            <person name="Tunlid A."/>
            <person name="Henrissat B."/>
            <person name="Grigoriev I.V."/>
            <person name="Hibbett D.S."/>
            <person name="Martin F."/>
            <person name="Nordberg H.P."/>
            <person name="Cantor M.N."/>
            <person name="Hua S.X."/>
        </authorList>
    </citation>
    <scope>NUCLEOTIDE SEQUENCE [LARGE SCALE GENOMIC DNA]</scope>
    <source>
        <strain evidence="11 12">MUT 4182</strain>
    </source>
</reference>
<evidence type="ECO:0000256" key="2">
    <source>
        <dbReference type="ARBA" id="ARBA00005179"/>
    </source>
</evidence>
<keyword evidence="6 10" id="KW-0560">Oxidoreductase</keyword>
<dbReference type="EMBL" id="KN822980">
    <property type="protein sequence ID" value="KIO29647.1"/>
    <property type="molecule type" value="Genomic_DNA"/>
</dbReference>
<dbReference type="GO" id="GO:0020037">
    <property type="term" value="F:heme binding"/>
    <property type="evidence" value="ECO:0007669"/>
    <property type="project" value="InterPro"/>
</dbReference>
<evidence type="ECO:0000256" key="4">
    <source>
        <dbReference type="ARBA" id="ARBA00022617"/>
    </source>
</evidence>
<keyword evidence="5 9" id="KW-0479">Metal-binding</keyword>
<keyword evidence="4 9" id="KW-0349">Heme</keyword>
<evidence type="ECO:0000256" key="9">
    <source>
        <dbReference type="PIRSR" id="PIRSR602401-1"/>
    </source>
</evidence>
<sequence>MSSLPTTQQVALGAGASIALYWLWNYLNTWNRAPYPPGPVPLPLLGNILDMPTTLLPVGFADFGKKYGPLTFIQVPGSKILVINSYEAASDLLDKRGSLYADRPRMVMMGELVGVEGGTPLKHYGHGWKLQRKFLRQALSANAIRNNYAELLHRNWTQYLMGALNDPENLLTDLSRMLGKTVIEFAYGRDHDAEGNDYLERLRHVQQLIAKVTFGYVVDLAPFLKHLPSWLPGMKFKRDAAGWKAETDETRNLLFSQAIKDSDDSEADAQPSYTVNALNEFRASGQEVSETDDTMEAIKQSGFSFYAAGAETTDSTFRSFLLAMTLYPEVQAAAHAEIDRVIGRDRMPTFEDRSNTPYITALIQESLRWNPAGPIGVPHRLIEDDVYEGYFIPKGTTVFPSIWYAGISRNPKYYTDPSSFKPERFLEGAEPVLDPRQFVFGFGRRICPGNELAIQSVWIGMALTLWAFEIKPVGDDPALHSDLGRFTLDSVR</sequence>
<dbReference type="InterPro" id="IPR001128">
    <property type="entry name" value="Cyt_P450"/>
</dbReference>
<keyword evidence="7 9" id="KW-0408">Iron</keyword>
<dbReference type="Gene3D" id="1.10.630.10">
    <property type="entry name" value="Cytochrome P450"/>
    <property type="match status" value="1"/>
</dbReference>
<dbReference type="SUPFAM" id="SSF48264">
    <property type="entry name" value="Cytochrome P450"/>
    <property type="match status" value="1"/>
</dbReference>
<gene>
    <name evidence="11" type="ORF">M407DRAFT_70131</name>
</gene>
<dbReference type="InterPro" id="IPR050364">
    <property type="entry name" value="Cytochrome_P450_fung"/>
</dbReference>
<keyword evidence="12" id="KW-1185">Reference proteome</keyword>
<dbReference type="PRINTS" id="PR00385">
    <property type="entry name" value="P450"/>
</dbReference>
<protein>
    <recommendedName>
        <fullName evidence="13">Cytochrome P450</fullName>
    </recommendedName>
</protein>
<dbReference type="OrthoDB" id="2789670at2759"/>
<dbReference type="GO" id="GO:0016705">
    <property type="term" value="F:oxidoreductase activity, acting on paired donors, with incorporation or reduction of molecular oxygen"/>
    <property type="evidence" value="ECO:0007669"/>
    <property type="project" value="InterPro"/>
</dbReference>
<dbReference type="InterPro" id="IPR036396">
    <property type="entry name" value="Cyt_P450_sf"/>
</dbReference>
<dbReference type="Pfam" id="PF00067">
    <property type="entry name" value="p450"/>
    <property type="match status" value="1"/>
</dbReference>
<dbReference type="PANTHER" id="PTHR46300:SF7">
    <property type="entry name" value="P450, PUTATIVE (EUROFUNG)-RELATED"/>
    <property type="match status" value="1"/>
</dbReference>
<evidence type="ECO:0000313" key="12">
    <source>
        <dbReference type="Proteomes" id="UP000054248"/>
    </source>
</evidence>
<feature type="binding site" description="axial binding residue" evidence="9">
    <location>
        <position position="447"/>
    </location>
    <ligand>
        <name>heme</name>
        <dbReference type="ChEBI" id="CHEBI:30413"/>
    </ligand>
    <ligandPart>
        <name>Fe</name>
        <dbReference type="ChEBI" id="CHEBI:18248"/>
    </ligandPart>
</feature>
<evidence type="ECO:0000256" key="10">
    <source>
        <dbReference type="RuleBase" id="RU000461"/>
    </source>
</evidence>
<comment type="pathway">
    <text evidence="2">Secondary metabolite biosynthesis.</text>
</comment>
<dbReference type="STRING" id="1051891.A0A0C3M7H9"/>
<evidence type="ECO:0000313" key="11">
    <source>
        <dbReference type="EMBL" id="KIO29647.1"/>
    </source>
</evidence>
<reference evidence="12" key="2">
    <citation type="submission" date="2015-01" db="EMBL/GenBank/DDBJ databases">
        <title>Evolutionary Origins and Diversification of the Mycorrhizal Mutualists.</title>
        <authorList>
            <consortium name="DOE Joint Genome Institute"/>
            <consortium name="Mycorrhizal Genomics Consortium"/>
            <person name="Kohler A."/>
            <person name="Kuo A."/>
            <person name="Nagy L.G."/>
            <person name="Floudas D."/>
            <person name="Copeland A."/>
            <person name="Barry K.W."/>
            <person name="Cichocki N."/>
            <person name="Veneault-Fourrey C."/>
            <person name="LaButti K."/>
            <person name="Lindquist E.A."/>
            <person name="Lipzen A."/>
            <person name="Lundell T."/>
            <person name="Morin E."/>
            <person name="Murat C."/>
            <person name="Riley R."/>
            <person name="Ohm R."/>
            <person name="Sun H."/>
            <person name="Tunlid A."/>
            <person name="Henrissat B."/>
            <person name="Grigoriev I.V."/>
            <person name="Hibbett D.S."/>
            <person name="Martin F."/>
        </authorList>
    </citation>
    <scope>NUCLEOTIDE SEQUENCE [LARGE SCALE GENOMIC DNA]</scope>
    <source>
        <strain evidence="12">MUT 4182</strain>
    </source>
</reference>
<comment type="similarity">
    <text evidence="3 10">Belongs to the cytochrome P450 family.</text>
</comment>
<evidence type="ECO:0000256" key="1">
    <source>
        <dbReference type="ARBA" id="ARBA00001971"/>
    </source>
</evidence>
<dbReference type="PRINTS" id="PR00463">
    <property type="entry name" value="EP450I"/>
</dbReference>
<dbReference type="HOGENOM" id="CLU_001570_2_3_1"/>
<evidence type="ECO:0000256" key="5">
    <source>
        <dbReference type="ARBA" id="ARBA00022723"/>
    </source>
</evidence>
<evidence type="ECO:0000256" key="8">
    <source>
        <dbReference type="ARBA" id="ARBA00023033"/>
    </source>
</evidence>
<evidence type="ECO:0000256" key="6">
    <source>
        <dbReference type="ARBA" id="ARBA00023002"/>
    </source>
</evidence>
<comment type="cofactor">
    <cofactor evidence="1 9">
        <name>heme</name>
        <dbReference type="ChEBI" id="CHEBI:30413"/>
    </cofactor>
</comment>
<dbReference type="Proteomes" id="UP000054248">
    <property type="component" value="Unassembled WGS sequence"/>
</dbReference>
<dbReference type="AlphaFoldDB" id="A0A0C3M7H9"/>
<organism evidence="11 12">
    <name type="scientific">Tulasnella calospora MUT 4182</name>
    <dbReference type="NCBI Taxonomy" id="1051891"/>
    <lineage>
        <taxon>Eukaryota</taxon>
        <taxon>Fungi</taxon>
        <taxon>Dikarya</taxon>
        <taxon>Basidiomycota</taxon>
        <taxon>Agaricomycotina</taxon>
        <taxon>Agaricomycetes</taxon>
        <taxon>Cantharellales</taxon>
        <taxon>Tulasnellaceae</taxon>
        <taxon>Tulasnella</taxon>
    </lineage>
</organism>
<accession>A0A0C3M7H9</accession>
<proteinExistence type="inferred from homology"/>
<evidence type="ECO:0000256" key="3">
    <source>
        <dbReference type="ARBA" id="ARBA00010617"/>
    </source>
</evidence>
<dbReference type="CDD" id="cd11065">
    <property type="entry name" value="CYP64-like"/>
    <property type="match status" value="1"/>
</dbReference>
<keyword evidence="8 10" id="KW-0503">Monooxygenase</keyword>
<dbReference type="GO" id="GO:0005506">
    <property type="term" value="F:iron ion binding"/>
    <property type="evidence" value="ECO:0007669"/>
    <property type="project" value="InterPro"/>
</dbReference>
<evidence type="ECO:0000256" key="7">
    <source>
        <dbReference type="ARBA" id="ARBA00023004"/>
    </source>
</evidence>
<dbReference type="PANTHER" id="PTHR46300">
    <property type="entry name" value="P450, PUTATIVE (EUROFUNG)-RELATED-RELATED"/>
    <property type="match status" value="1"/>
</dbReference>
<name>A0A0C3M7H9_9AGAM</name>
<dbReference type="InterPro" id="IPR017972">
    <property type="entry name" value="Cyt_P450_CS"/>
</dbReference>